<dbReference type="Gramene" id="Solyc04g045450.1.1">
    <property type="protein sequence ID" value="Solyc04g045450.1.1.1"/>
    <property type="gene ID" value="Solyc04g045450.1"/>
</dbReference>
<accession>A0A3Q7G375</accession>
<protein>
    <submittedName>
        <fullName evidence="1">Uncharacterized protein</fullName>
    </submittedName>
</protein>
<dbReference type="PaxDb" id="4081-Solyc04g045450.1.1"/>
<keyword evidence="2" id="KW-1185">Reference proteome</keyword>
<reference evidence="1" key="1">
    <citation type="journal article" date="2012" name="Nature">
        <title>The tomato genome sequence provides insights into fleshy fruit evolution.</title>
        <authorList>
            <consortium name="Tomato Genome Consortium"/>
        </authorList>
    </citation>
    <scope>NUCLEOTIDE SEQUENCE [LARGE SCALE GENOMIC DNA]</scope>
    <source>
        <strain evidence="1">cv. Heinz 1706</strain>
    </source>
</reference>
<dbReference type="InParanoid" id="A0A3Q7G375"/>
<proteinExistence type="predicted"/>
<dbReference type="EnsemblPlants" id="Solyc04g045450.1.1">
    <property type="protein sequence ID" value="Solyc04g045450.1.1.1"/>
    <property type="gene ID" value="Solyc04g045450.1"/>
</dbReference>
<dbReference type="Proteomes" id="UP000004994">
    <property type="component" value="Chromosome 4"/>
</dbReference>
<name>A0A3Q7G375_SOLLC</name>
<evidence type="ECO:0000313" key="2">
    <source>
        <dbReference type="Proteomes" id="UP000004994"/>
    </source>
</evidence>
<reference evidence="1" key="2">
    <citation type="submission" date="2019-01" db="UniProtKB">
        <authorList>
            <consortium name="EnsemblPlants"/>
        </authorList>
    </citation>
    <scope>IDENTIFICATION</scope>
    <source>
        <strain evidence="1">cv. Heinz 1706</strain>
    </source>
</reference>
<evidence type="ECO:0000313" key="1">
    <source>
        <dbReference type="EnsemblPlants" id="Solyc04g045450.1.1.1"/>
    </source>
</evidence>
<sequence>MFLSIELGTIYVSVCLSSPLEFLHTQLDSLELDVLTILHNRIEVVELLLD</sequence>
<dbReference type="AlphaFoldDB" id="A0A3Q7G375"/>
<organism evidence="1">
    <name type="scientific">Solanum lycopersicum</name>
    <name type="common">Tomato</name>
    <name type="synonym">Lycopersicon esculentum</name>
    <dbReference type="NCBI Taxonomy" id="4081"/>
    <lineage>
        <taxon>Eukaryota</taxon>
        <taxon>Viridiplantae</taxon>
        <taxon>Streptophyta</taxon>
        <taxon>Embryophyta</taxon>
        <taxon>Tracheophyta</taxon>
        <taxon>Spermatophyta</taxon>
        <taxon>Magnoliopsida</taxon>
        <taxon>eudicotyledons</taxon>
        <taxon>Gunneridae</taxon>
        <taxon>Pentapetalae</taxon>
        <taxon>asterids</taxon>
        <taxon>lamiids</taxon>
        <taxon>Solanales</taxon>
        <taxon>Solanaceae</taxon>
        <taxon>Solanoideae</taxon>
        <taxon>Solaneae</taxon>
        <taxon>Solanum</taxon>
        <taxon>Solanum subgen. Lycopersicon</taxon>
    </lineage>
</organism>